<reference evidence="1 2" key="1">
    <citation type="journal article" date="2022" name="DNA Res.">
        <title>Chromosomal-level genome assembly of the orchid tree Bauhinia variegata (Leguminosae; Cercidoideae) supports the allotetraploid origin hypothesis of Bauhinia.</title>
        <authorList>
            <person name="Zhong Y."/>
            <person name="Chen Y."/>
            <person name="Zheng D."/>
            <person name="Pang J."/>
            <person name="Liu Y."/>
            <person name="Luo S."/>
            <person name="Meng S."/>
            <person name="Qian L."/>
            <person name="Wei D."/>
            <person name="Dai S."/>
            <person name="Zhou R."/>
        </authorList>
    </citation>
    <scope>NUCLEOTIDE SEQUENCE [LARGE SCALE GENOMIC DNA]</scope>
    <source>
        <strain evidence="1">BV-YZ2020</strain>
    </source>
</reference>
<comment type="caution">
    <text evidence="1">The sequence shown here is derived from an EMBL/GenBank/DDBJ whole genome shotgun (WGS) entry which is preliminary data.</text>
</comment>
<keyword evidence="2" id="KW-1185">Reference proteome</keyword>
<dbReference type="Proteomes" id="UP000828941">
    <property type="component" value="Chromosome 9"/>
</dbReference>
<dbReference type="EMBL" id="CM039434">
    <property type="protein sequence ID" value="KAI4322214.1"/>
    <property type="molecule type" value="Genomic_DNA"/>
</dbReference>
<name>A0ACB9MD98_BAUVA</name>
<evidence type="ECO:0000313" key="2">
    <source>
        <dbReference type="Proteomes" id="UP000828941"/>
    </source>
</evidence>
<organism evidence="1 2">
    <name type="scientific">Bauhinia variegata</name>
    <name type="common">Purple orchid tree</name>
    <name type="synonym">Phanera variegata</name>
    <dbReference type="NCBI Taxonomy" id="167791"/>
    <lineage>
        <taxon>Eukaryota</taxon>
        <taxon>Viridiplantae</taxon>
        <taxon>Streptophyta</taxon>
        <taxon>Embryophyta</taxon>
        <taxon>Tracheophyta</taxon>
        <taxon>Spermatophyta</taxon>
        <taxon>Magnoliopsida</taxon>
        <taxon>eudicotyledons</taxon>
        <taxon>Gunneridae</taxon>
        <taxon>Pentapetalae</taxon>
        <taxon>rosids</taxon>
        <taxon>fabids</taxon>
        <taxon>Fabales</taxon>
        <taxon>Fabaceae</taxon>
        <taxon>Cercidoideae</taxon>
        <taxon>Cercideae</taxon>
        <taxon>Bauhiniinae</taxon>
        <taxon>Bauhinia</taxon>
    </lineage>
</organism>
<accession>A0ACB9MD98</accession>
<gene>
    <name evidence="1" type="ORF">L6164_021926</name>
</gene>
<sequence>MDITPASGSKRGGWKAFAFIIVAVAGMSLGSTGSLENLIVFFIGELNMKRITAAQITNVLNGCTCLFPVFGAIIADSFLGSFIVASISFCVALLGTVVLTLMATLNSLRPQPCDDGSKLCKPPSEIQDAVLYVGLTLITVGFGGVRFTIATFGASQFDKAEEKGSFFDWFFFTLYIASIVSMTAIFYIEGEVSWGVGFGLCALATLIAMVTLLSGYPFYRSDKPQGSPFLDLARVPVASVRKWKSQLSSRVEEYYGGHDGLVPVFVATPGKRLRFFNRAALINEGDIQSNGAIAKPWRLCTVKQVEDFKSLIGIMPLWSTSIFLSTSIGIEGSLIVLQALTMDRHLGSHFQIPPGSIPVILLVSTAISLPLIDRVLFPAWQKLIGKPLTPLHRIGIGHVFSVLSCAVSALIELKRLNIAHRQQLQEQTNLEVAMSALWLCPQLFLAGIGIAFHFPGQVAFYYQEFPESLKSTSTAMISLIQGIGYYMSTAVIDLVQRITPWLPDDINHGRLDNMYWALFVLGVLNFAYYLVCSALYNYVAV</sequence>
<proteinExistence type="predicted"/>
<protein>
    <submittedName>
        <fullName evidence="1">Uncharacterized protein</fullName>
    </submittedName>
</protein>
<evidence type="ECO:0000313" key="1">
    <source>
        <dbReference type="EMBL" id="KAI4322214.1"/>
    </source>
</evidence>